<dbReference type="EMBL" id="JAFCMP010000136">
    <property type="protein sequence ID" value="KAG5185231.1"/>
    <property type="molecule type" value="Genomic_DNA"/>
</dbReference>
<reference evidence="5" key="1">
    <citation type="submission" date="2021-02" db="EMBL/GenBank/DDBJ databases">
        <title>First Annotated Genome of the Yellow-green Alga Tribonema minus.</title>
        <authorList>
            <person name="Mahan K.M."/>
        </authorList>
    </citation>
    <scope>NUCLEOTIDE SEQUENCE</scope>
    <source>
        <strain evidence="5">UTEX B ZZ1240</strain>
    </source>
</reference>
<evidence type="ECO:0000256" key="2">
    <source>
        <dbReference type="PROSITE-ProRule" id="PRU00117"/>
    </source>
</evidence>
<feature type="domain" description="K Homology" evidence="4">
    <location>
        <begin position="46"/>
        <end position="123"/>
    </location>
</feature>
<evidence type="ECO:0000256" key="1">
    <source>
        <dbReference type="ARBA" id="ARBA00022737"/>
    </source>
</evidence>
<keyword evidence="2" id="KW-0694">RNA-binding</keyword>
<dbReference type="InterPro" id="IPR036612">
    <property type="entry name" value="KH_dom_type_1_sf"/>
</dbReference>
<evidence type="ECO:0000313" key="5">
    <source>
        <dbReference type="EMBL" id="KAG5185231.1"/>
    </source>
</evidence>
<dbReference type="PROSITE" id="PS50084">
    <property type="entry name" value="KH_TYPE_1"/>
    <property type="match status" value="2"/>
</dbReference>
<dbReference type="Pfam" id="PF00013">
    <property type="entry name" value="KH_1"/>
    <property type="match status" value="3"/>
</dbReference>
<feature type="region of interest" description="Disordered" evidence="3">
    <location>
        <begin position="1"/>
        <end position="31"/>
    </location>
</feature>
<name>A0A836CIW2_9STRA</name>
<dbReference type="InterPro" id="IPR004087">
    <property type="entry name" value="KH_dom"/>
</dbReference>
<dbReference type="SUPFAM" id="SSF54791">
    <property type="entry name" value="Eukaryotic type KH-domain (KH-domain type I)"/>
    <property type="match status" value="3"/>
</dbReference>
<dbReference type="SMART" id="SM00322">
    <property type="entry name" value="KH"/>
    <property type="match status" value="3"/>
</dbReference>
<evidence type="ECO:0000259" key="4">
    <source>
        <dbReference type="SMART" id="SM00322"/>
    </source>
</evidence>
<organism evidence="5 6">
    <name type="scientific">Tribonema minus</name>
    <dbReference type="NCBI Taxonomy" id="303371"/>
    <lineage>
        <taxon>Eukaryota</taxon>
        <taxon>Sar</taxon>
        <taxon>Stramenopiles</taxon>
        <taxon>Ochrophyta</taxon>
        <taxon>PX clade</taxon>
        <taxon>Xanthophyceae</taxon>
        <taxon>Tribonematales</taxon>
        <taxon>Tribonemataceae</taxon>
        <taxon>Tribonema</taxon>
    </lineage>
</organism>
<dbReference type="Proteomes" id="UP000664859">
    <property type="component" value="Unassembled WGS sequence"/>
</dbReference>
<dbReference type="InterPro" id="IPR004088">
    <property type="entry name" value="KH_dom_type_1"/>
</dbReference>
<dbReference type="PANTHER" id="PTHR10288">
    <property type="entry name" value="KH DOMAIN CONTAINING RNA BINDING PROTEIN"/>
    <property type="match status" value="1"/>
</dbReference>
<protein>
    <recommendedName>
        <fullName evidence="4">K Homology domain-containing protein</fullName>
    </recommendedName>
</protein>
<sequence>MASAGAAPGIGVGQHQANASSEVATTAGGGLHEDVDSSLRADKGVPPCALKLLVSNNMAGSLIGKAGQTIQNVQLQSGAVVKVSTSGMYLPGTQDRVVLVTGDLPRVKAACALVLHTVHEQGRDRDCGVPAPLDIGTERDALEVTQRLLIPASAGGLVIGRGGSNIKGLSESSGARVSLSQKQTSPSSERVVTIGGSLGACRLCIDMLLDTLKREPAAAVYTNLSVNYAHPPAGAAAAAGAAPSSTATGSAEATGISVDRHARQPLPPLPTYPPEMLDLIQPLNMPAPTHPVAAAVAGAAAVTTITVSIPDNMSTSGARINVSQRGDFIPGTSNRTVTITGSPAAAQAAQFLITHRIQAAASEAMQRQQQQQGGGR</sequence>
<feature type="domain" description="K Homology" evidence="4">
    <location>
        <begin position="301"/>
        <end position="358"/>
    </location>
</feature>
<proteinExistence type="predicted"/>
<accession>A0A836CIW2</accession>
<evidence type="ECO:0000256" key="3">
    <source>
        <dbReference type="SAM" id="MobiDB-lite"/>
    </source>
</evidence>
<keyword evidence="6" id="KW-1185">Reference proteome</keyword>
<keyword evidence="1" id="KW-0677">Repeat</keyword>
<dbReference type="Gene3D" id="3.30.1370.10">
    <property type="entry name" value="K Homology domain, type 1"/>
    <property type="match status" value="3"/>
</dbReference>
<dbReference type="GO" id="GO:0003723">
    <property type="term" value="F:RNA binding"/>
    <property type="evidence" value="ECO:0007669"/>
    <property type="project" value="UniProtKB-UniRule"/>
</dbReference>
<feature type="domain" description="K Homology" evidence="4">
    <location>
        <begin position="142"/>
        <end position="213"/>
    </location>
</feature>
<evidence type="ECO:0000313" key="6">
    <source>
        <dbReference type="Proteomes" id="UP000664859"/>
    </source>
</evidence>
<gene>
    <name evidence="5" type="ORF">JKP88DRAFT_289334</name>
</gene>
<dbReference type="AlphaFoldDB" id="A0A836CIW2"/>
<comment type="caution">
    <text evidence="5">The sequence shown here is derived from an EMBL/GenBank/DDBJ whole genome shotgun (WGS) entry which is preliminary data.</text>
</comment>
<feature type="compositionally biased region" description="Polar residues" evidence="3">
    <location>
        <begin position="15"/>
        <end position="24"/>
    </location>
</feature>
<dbReference type="OrthoDB" id="199793at2759"/>